<comment type="caution">
    <text evidence="1">The sequence shown here is derived from an EMBL/GenBank/DDBJ whole genome shotgun (WGS) entry which is preliminary data.</text>
</comment>
<name>A0A8J6UMH4_9GAMM</name>
<protein>
    <submittedName>
        <fullName evidence="1">Uncharacterized protein</fullName>
    </submittedName>
</protein>
<sequence length="117" mass="12859">MATHQPDANELLDTITERLDNAFAALEQATDGEGIAQEVAQINGQTQLLDGLARRLCADLTAQNQVQIEPLLRKISAMTERAIKQAECQKETAKQGILALRQTTTGVNAYQQIKKVR</sequence>
<dbReference type="Proteomes" id="UP000638014">
    <property type="component" value="Unassembled WGS sequence"/>
</dbReference>
<dbReference type="EMBL" id="JACXAF010000023">
    <property type="protein sequence ID" value="MBD1390855.1"/>
    <property type="molecule type" value="Genomic_DNA"/>
</dbReference>
<evidence type="ECO:0000313" key="2">
    <source>
        <dbReference type="Proteomes" id="UP000638014"/>
    </source>
</evidence>
<gene>
    <name evidence="1" type="ORF">IC617_15590</name>
</gene>
<organism evidence="1 2">
    <name type="scientific">Neiella litorisoli</name>
    <dbReference type="NCBI Taxonomy" id="2771431"/>
    <lineage>
        <taxon>Bacteria</taxon>
        <taxon>Pseudomonadati</taxon>
        <taxon>Pseudomonadota</taxon>
        <taxon>Gammaproteobacteria</taxon>
        <taxon>Alteromonadales</taxon>
        <taxon>Echinimonadaceae</taxon>
        <taxon>Neiella</taxon>
    </lineage>
</organism>
<dbReference type="RefSeq" id="WP_191145916.1">
    <property type="nucleotide sequence ID" value="NZ_JACXAF010000023.1"/>
</dbReference>
<reference evidence="1" key="1">
    <citation type="submission" date="2020-09" db="EMBL/GenBank/DDBJ databases">
        <title>A novel bacterium of genus Neiella, isolated from South China Sea.</title>
        <authorList>
            <person name="Huang H."/>
            <person name="Mo K."/>
            <person name="Hu Y."/>
        </authorList>
    </citation>
    <scope>NUCLEOTIDE SEQUENCE</scope>
    <source>
        <strain evidence="1">HB171785</strain>
    </source>
</reference>
<accession>A0A8J6UMH4</accession>
<dbReference type="AlphaFoldDB" id="A0A8J6UMH4"/>
<proteinExistence type="predicted"/>
<keyword evidence="2" id="KW-1185">Reference proteome</keyword>
<evidence type="ECO:0000313" key="1">
    <source>
        <dbReference type="EMBL" id="MBD1390855.1"/>
    </source>
</evidence>